<evidence type="ECO:0000256" key="1">
    <source>
        <dbReference type="SAM" id="MobiDB-lite"/>
    </source>
</evidence>
<dbReference type="EMBL" id="FONL01000001">
    <property type="protein sequence ID" value="SFE01015.1"/>
    <property type="molecule type" value="Genomic_DNA"/>
</dbReference>
<sequence>MLKKTVMLFLALILIISASAGFAAENANGKTGKAVKTEQSKYPAAYEKAILAAKAEVPVAAVFQGLLNEQETDTTVAFLFFDNNTLRAYEVTVIKKINKVKTVKIGGSNIPGSTTVNKTVEDIEEIVRLEYPDGKITSIEQKYEGNLSYYEAQVETQRFTADIKINPVTGAIGSRVLEYKVEMTKTEVGEQPSKEEPAKPEKQNPVPPVPTEWMCGNCGTLNHEGQFCINCGIRRPAEMNAPVVKCNKCGWASADPNNLPNFCPECGNPFQH</sequence>
<gene>
    <name evidence="3" type="ORF">SAMN05216245_10119</name>
</gene>
<feature type="region of interest" description="Disordered" evidence="1">
    <location>
        <begin position="187"/>
        <end position="207"/>
    </location>
</feature>
<evidence type="ECO:0008006" key="5">
    <source>
        <dbReference type="Google" id="ProtNLM"/>
    </source>
</evidence>
<feature type="signal peptide" evidence="2">
    <location>
        <begin position="1"/>
        <end position="23"/>
    </location>
</feature>
<dbReference type="RefSeq" id="WP_093912249.1">
    <property type="nucleotide sequence ID" value="NZ_FONL01000001.1"/>
</dbReference>
<evidence type="ECO:0000256" key="2">
    <source>
        <dbReference type="SAM" id="SignalP"/>
    </source>
</evidence>
<proteinExistence type="predicted"/>
<dbReference type="AlphaFoldDB" id="A0A1I1X0Q7"/>
<feature type="compositionally biased region" description="Basic and acidic residues" evidence="1">
    <location>
        <begin position="187"/>
        <end position="202"/>
    </location>
</feature>
<dbReference type="Gene3D" id="3.10.450.40">
    <property type="match status" value="1"/>
</dbReference>
<keyword evidence="2" id="KW-0732">Signal</keyword>
<dbReference type="OrthoDB" id="9788304at2"/>
<protein>
    <recommendedName>
        <fullName evidence="5">Double zinc ribbon</fullName>
    </recommendedName>
</protein>
<reference evidence="3 4" key="1">
    <citation type="submission" date="2016-10" db="EMBL/GenBank/DDBJ databases">
        <authorList>
            <person name="de Groot N.N."/>
        </authorList>
    </citation>
    <scope>NUCLEOTIDE SEQUENCE [LARGE SCALE GENOMIC DNA]</scope>
    <source>
        <strain evidence="3 4">DSM 9236</strain>
    </source>
</reference>
<name>A0A1I1X0Q7_9FIRM</name>
<feature type="chain" id="PRO_5011658321" description="Double zinc ribbon" evidence="2">
    <location>
        <begin position="24"/>
        <end position="272"/>
    </location>
</feature>
<evidence type="ECO:0000313" key="3">
    <source>
        <dbReference type="EMBL" id="SFE01015.1"/>
    </source>
</evidence>
<dbReference type="STRING" id="1123323.SAMN05216245_10119"/>
<dbReference type="Proteomes" id="UP000198896">
    <property type="component" value="Unassembled WGS sequence"/>
</dbReference>
<evidence type="ECO:0000313" key="4">
    <source>
        <dbReference type="Proteomes" id="UP000198896"/>
    </source>
</evidence>
<accession>A0A1I1X0Q7</accession>
<organism evidence="3 4">
    <name type="scientific">Succiniclasticum ruminis DSM 9236</name>
    <dbReference type="NCBI Taxonomy" id="1123323"/>
    <lineage>
        <taxon>Bacteria</taxon>
        <taxon>Bacillati</taxon>
        <taxon>Bacillota</taxon>
        <taxon>Negativicutes</taxon>
        <taxon>Acidaminococcales</taxon>
        <taxon>Acidaminococcaceae</taxon>
        <taxon>Succiniclasticum</taxon>
    </lineage>
</organism>
<keyword evidence="4" id="KW-1185">Reference proteome</keyword>